<dbReference type="AlphaFoldDB" id="A0A0R0LV40"/>
<feature type="domain" description="C2H2-type" evidence="8">
    <location>
        <begin position="326"/>
        <end position="355"/>
    </location>
</feature>
<feature type="region of interest" description="Disordered" evidence="7">
    <location>
        <begin position="82"/>
        <end position="219"/>
    </location>
</feature>
<proteinExistence type="predicted"/>
<evidence type="ECO:0000256" key="4">
    <source>
        <dbReference type="ARBA" id="ARBA00022833"/>
    </source>
</evidence>
<dbReference type="SUPFAM" id="SSF57667">
    <property type="entry name" value="beta-beta-alpha zinc fingers"/>
    <property type="match status" value="1"/>
</dbReference>
<feature type="compositionally biased region" description="Basic and acidic residues" evidence="7">
    <location>
        <begin position="152"/>
        <end position="163"/>
    </location>
</feature>
<evidence type="ECO:0000256" key="1">
    <source>
        <dbReference type="ARBA" id="ARBA00022723"/>
    </source>
</evidence>
<dbReference type="PROSITE" id="PS50157">
    <property type="entry name" value="ZINC_FINGER_C2H2_2"/>
    <property type="match status" value="2"/>
</dbReference>
<keyword evidence="10" id="KW-1185">Reference proteome</keyword>
<gene>
    <name evidence="9" type="ORF">M153_15310001330</name>
</gene>
<evidence type="ECO:0000256" key="7">
    <source>
        <dbReference type="SAM" id="MobiDB-lite"/>
    </source>
</evidence>
<feature type="compositionally biased region" description="Basic and acidic residues" evidence="7">
    <location>
        <begin position="170"/>
        <end position="198"/>
    </location>
</feature>
<dbReference type="PANTHER" id="PTHR14003:SF19">
    <property type="entry name" value="YY2 TRANSCRIPTION FACTOR"/>
    <property type="match status" value="1"/>
</dbReference>
<feature type="domain" description="C2H2-type" evidence="8">
    <location>
        <begin position="356"/>
        <end position="380"/>
    </location>
</feature>
<dbReference type="GO" id="GO:0000978">
    <property type="term" value="F:RNA polymerase II cis-regulatory region sequence-specific DNA binding"/>
    <property type="evidence" value="ECO:0007669"/>
    <property type="project" value="TreeGrafter"/>
</dbReference>
<dbReference type="VEuPathDB" id="MicrosporidiaDB:M153_15310001330"/>
<evidence type="ECO:0000256" key="3">
    <source>
        <dbReference type="ARBA" id="ARBA00022771"/>
    </source>
</evidence>
<evidence type="ECO:0000256" key="5">
    <source>
        <dbReference type="PROSITE-ProRule" id="PRU00042"/>
    </source>
</evidence>
<dbReference type="Proteomes" id="UP000051530">
    <property type="component" value="Unassembled WGS sequence"/>
</dbReference>
<keyword evidence="2" id="KW-0677">Repeat</keyword>
<keyword evidence="1" id="KW-0479">Metal-binding</keyword>
<feature type="compositionally biased region" description="Basic and acidic residues" evidence="7">
    <location>
        <begin position="209"/>
        <end position="219"/>
    </location>
</feature>
<dbReference type="GO" id="GO:0000785">
    <property type="term" value="C:chromatin"/>
    <property type="evidence" value="ECO:0007669"/>
    <property type="project" value="TreeGrafter"/>
</dbReference>
<dbReference type="GO" id="GO:0000981">
    <property type="term" value="F:DNA-binding transcription factor activity, RNA polymerase II-specific"/>
    <property type="evidence" value="ECO:0007669"/>
    <property type="project" value="TreeGrafter"/>
</dbReference>
<dbReference type="OrthoDB" id="6365676at2759"/>
<name>A0A0R0LV40_9MICR</name>
<dbReference type="Pfam" id="PF00096">
    <property type="entry name" value="zf-C2H2"/>
    <property type="match status" value="1"/>
</dbReference>
<dbReference type="InterPro" id="IPR013087">
    <property type="entry name" value="Znf_C2H2_type"/>
</dbReference>
<dbReference type="Gene3D" id="3.30.160.60">
    <property type="entry name" value="Classic Zinc Finger"/>
    <property type="match status" value="2"/>
</dbReference>
<evidence type="ECO:0000313" key="10">
    <source>
        <dbReference type="Proteomes" id="UP000051530"/>
    </source>
</evidence>
<feature type="coiled-coil region" evidence="6">
    <location>
        <begin position="222"/>
        <end position="291"/>
    </location>
</feature>
<reference evidence="9 10" key="1">
    <citation type="submission" date="2015-07" db="EMBL/GenBank/DDBJ databases">
        <title>The genome of Pseudoloma neurophilia, a relevant intracellular parasite of the zebrafish.</title>
        <authorList>
            <person name="Ndikumana S."/>
            <person name="Pelin A."/>
            <person name="Sanders J."/>
            <person name="Corradi N."/>
        </authorList>
    </citation>
    <scope>NUCLEOTIDE SEQUENCE [LARGE SCALE GENOMIC DNA]</scope>
    <source>
        <strain evidence="9 10">MK1</strain>
    </source>
</reference>
<organism evidence="9 10">
    <name type="scientific">Pseudoloma neurophilia</name>
    <dbReference type="NCBI Taxonomy" id="146866"/>
    <lineage>
        <taxon>Eukaryota</taxon>
        <taxon>Fungi</taxon>
        <taxon>Fungi incertae sedis</taxon>
        <taxon>Microsporidia</taxon>
        <taxon>Pseudoloma</taxon>
    </lineage>
</organism>
<dbReference type="GO" id="GO:0005667">
    <property type="term" value="C:transcription regulator complex"/>
    <property type="evidence" value="ECO:0007669"/>
    <property type="project" value="TreeGrafter"/>
</dbReference>
<dbReference type="SMART" id="SM00355">
    <property type="entry name" value="ZnF_C2H2"/>
    <property type="match status" value="2"/>
</dbReference>
<keyword evidence="4" id="KW-0862">Zinc</keyword>
<feature type="compositionally biased region" description="Basic and acidic residues" evidence="7">
    <location>
        <begin position="110"/>
        <end position="144"/>
    </location>
</feature>
<feature type="region of interest" description="Disordered" evidence="7">
    <location>
        <begin position="1"/>
        <end position="32"/>
    </location>
</feature>
<dbReference type="InterPro" id="IPR036236">
    <property type="entry name" value="Znf_C2H2_sf"/>
</dbReference>
<dbReference type="GO" id="GO:0008270">
    <property type="term" value="F:zinc ion binding"/>
    <property type="evidence" value="ECO:0007669"/>
    <property type="project" value="UniProtKB-KW"/>
</dbReference>
<protein>
    <submittedName>
        <fullName evidence="9">Zn-finger</fullName>
    </submittedName>
</protein>
<feature type="compositionally biased region" description="Basic residues" evidence="7">
    <location>
        <begin position="23"/>
        <end position="32"/>
    </location>
</feature>
<comment type="caution">
    <text evidence="9">The sequence shown here is derived from an EMBL/GenBank/DDBJ whole genome shotgun (WGS) entry which is preliminary data.</text>
</comment>
<feature type="compositionally biased region" description="Polar residues" evidence="7">
    <location>
        <begin position="199"/>
        <end position="208"/>
    </location>
</feature>
<dbReference type="EMBL" id="LGUB01000493">
    <property type="protein sequence ID" value="KRH93096.1"/>
    <property type="molecule type" value="Genomic_DNA"/>
</dbReference>
<dbReference type="GO" id="GO:0031519">
    <property type="term" value="C:PcG protein complex"/>
    <property type="evidence" value="ECO:0007669"/>
    <property type="project" value="TreeGrafter"/>
</dbReference>
<dbReference type="PROSITE" id="PS00028">
    <property type="entry name" value="ZINC_FINGER_C2H2_1"/>
    <property type="match status" value="2"/>
</dbReference>
<evidence type="ECO:0000256" key="6">
    <source>
        <dbReference type="SAM" id="Coils"/>
    </source>
</evidence>
<keyword evidence="3 5" id="KW-0863">Zinc-finger</keyword>
<evidence type="ECO:0000256" key="2">
    <source>
        <dbReference type="ARBA" id="ARBA00022737"/>
    </source>
</evidence>
<dbReference type="PANTHER" id="PTHR14003">
    <property type="entry name" value="TRANSCRIPTIONAL REPRESSOR PROTEIN YY"/>
    <property type="match status" value="1"/>
</dbReference>
<sequence length="394" mass="46747">MKKKFNSGKNHSIEEFTKILPSKNKKTRNKKRNIKFIEDEHTSLVKIEEEKNTSKNNSETKVKFKKWSKITLEDFAPKNENLKDHKSKFNKTNNKEDLSKKFKLKFNESNPEKETDINGAKDHTIENNEQKGENSPFNDDKKENILILNSNTRERHQMDENRKKLNQNDSESKNDENSTDNFEKRKETGKNLKDRASQKDITINNSNISDDKQKSSKTPDKIDQLIRENQELEKASDISKKEIIDRKSDEKTPFDYLVEEAQLEQQKMLQVEDYENQKTNVERDRAFHRMRMTEGMPFDEIQQTDPFQGISDSIFETKIENDIKMYICPNKECGKSFPSLSRVKRHYVVHTGQKPFKCLNKNCRKTFSRKDNMLQHFRNHCFLSRKTKFREFDP</sequence>
<evidence type="ECO:0000259" key="8">
    <source>
        <dbReference type="PROSITE" id="PS50157"/>
    </source>
</evidence>
<accession>A0A0R0LV40</accession>
<keyword evidence="6" id="KW-0175">Coiled coil</keyword>
<evidence type="ECO:0000313" key="9">
    <source>
        <dbReference type="EMBL" id="KRH93096.1"/>
    </source>
</evidence>